<feature type="compositionally biased region" description="Polar residues" evidence="1">
    <location>
        <begin position="1131"/>
        <end position="1153"/>
    </location>
</feature>
<feature type="compositionally biased region" description="Basic and acidic residues" evidence="1">
    <location>
        <begin position="1117"/>
        <end position="1130"/>
    </location>
</feature>
<feature type="transmembrane region" description="Helical" evidence="2">
    <location>
        <begin position="178"/>
        <end position="199"/>
    </location>
</feature>
<evidence type="ECO:0000256" key="2">
    <source>
        <dbReference type="SAM" id="Phobius"/>
    </source>
</evidence>
<evidence type="ECO:0000313" key="3">
    <source>
        <dbReference type="EMBL" id="KAJ4434136.1"/>
    </source>
</evidence>
<dbReference type="Proteomes" id="UP001148838">
    <property type="component" value="Unassembled WGS sequence"/>
</dbReference>
<protein>
    <submittedName>
        <fullName evidence="3">Uncharacterized protein</fullName>
    </submittedName>
</protein>
<evidence type="ECO:0000256" key="1">
    <source>
        <dbReference type="SAM" id="MobiDB-lite"/>
    </source>
</evidence>
<comment type="caution">
    <text evidence="3">The sequence shown here is derived from an EMBL/GenBank/DDBJ whole genome shotgun (WGS) entry which is preliminary data.</text>
</comment>
<feature type="region of interest" description="Disordered" evidence="1">
    <location>
        <begin position="1361"/>
        <end position="1383"/>
    </location>
</feature>
<reference evidence="3 4" key="1">
    <citation type="journal article" date="2022" name="Allergy">
        <title>Genome assembly and annotation of Periplaneta americana reveal a comprehensive cockroach allergen profile.</title>
        <authorList>
            <person name="Wang L."/>
            <person name="Xiong Q."/>
            <person name="Saelim N."/>
            <person name="Wang L."/>
            <person name="Nong W."/>
            <person name="Wan A.T."/>
            <person name="Shi M."/>
            <person name="Liu X."/>
            <person name="Cao Q."/>
            <person name="Hui J.H.L."/>
            <person name="Sookrung N."/>
            <person name="Leung T.F."/>
            <person name="Tungtrongchitr A."/>
            <person name="Tsui S.K.W."/>
        </authorList>
    </citation>
    <scope>NUCLEOTIDE SEQUENCE [LARGE SCALE GENOMIC DNA]</scope>
    <source>
        <strain evidence="3">PWHHKU_190912</strain>
    </source>
</reference>
<feature type="compositionally biased region" description="Acidic residues" evidence="1">
    <location>
        <begin position="26"/>
        <end position="35"/>
    </location>
</feature>
<keyword evidence="2" id="KW-1133">Transmembrane helix</keyword>
<feature type="compositionally biased region" description="Polar residues" evidence="1">
    <location>
        <begin position="1062"/>
        <end position="1071"/>
    </location>
</feature>
<proteinExistence type="predicted"/>
<sequence>LNADNGDTGGDDDEIVGGGNDGRCADDDDDDDDNDSGGGRGGDDPDNKNSIKHTTMSVLLFQTIAPGIPLPPQPVLTRWKTWLDAVNYYVEHYGKIMDVIDALNSTDSSAVAAVKSLPSEQLLEDILFIDSDLKSCPKASPFGKAGGEETSILMKATIPRERIQIHKTYSRKNKKECLFWRLFYLGISFAASFITLEIVPRKCVLLLSKQMIESLHDSPANKQQSSKAIGLEVNPEKTKYMIMSRDQDIVRNGNIKTGGLSFEEVEKFKYLGATVTNINDTREEIKRRINMGNACYYSVEKLLSSSLLSKNLKVRIYKTVILPVLLYGCETWTLTLREEHRLRVFENKVLRKIFGAKRDEVTGEWRKLHNTELHALYSSPDIIRNIESRRMRWAGHVARMGESRNAYRVLVGRPEGKRPLGRPRRRWEDNIKMDLREVEYDDRDWINLAQDRDCWRAYVRAAMNLRKTSKGVESEDSSEVGELVSETEDEDSSSSDESDAECVYWQAYGRRAKLIGCSGTGLVSALLVCCTTTQLIPRYLRRSNSVQIPWDPRIITQADYYPENEGFIRVNGETENPGFQQHWAEDNMHLSNNVYNPPYQLDVQMSNGNEVDHWRGGDRNILKWERNTFNPHHQPLTKYTNMDGHSKRYNNMHQSSLYVEEKPKEIDCEETRAKQKVPNIYAPRLKSGIDQREKNYERFSVPENKKEMRNTNGDASVFQPTFRPKIAIGNVNSNRNPIYRNLGSDSANVKISARENVGQGFPSPTNKNNLNLRNNMYNQRYSNSGNNRVYAQRTGQTNRYRNSYYQPYQPQYGMNSFYENQNYLSQKQQQYNGQNYYNQLGQNTYNQLGQLGQNNYNQLGQNNYNQLGQNTYNQLGQLGQNNYNQLGQNYYNQLGQNYYNNLGQNYHNNLGQNYYNKLGQNYHNQYGQNYYNPTTNLQWSDRDNSYKFPNTYQPWKTGADIYNNRYWNQNQLLESDTEYNGISKKPQYYPFLDYASDHFHQPDDYGNQLDPYLSPSNQQMQQFFDTPEENDESSTQHVTPKPQNKDHNKKKDKNLKDKIKPINSQLNYNQSHHVKTRPDKDHHNKKQNKHEEKENVTQQHEAAESPCTGPDYSKGNETAHETPVHGHNMDESMNVSTTNNKSKGTYNAVDTTTTRPGQKILTPLAKETKTKINSNQSKIQKSIILTEKENTSKSPTILDVTTFETIIPTNTDTEYNVTQYGETSTEQQSTEDQANNSIDYSEKDYNIMFDELLNNTEETQSLSNSTELKTTAYKKNASDTLAAGLMFSNSNTNTPLHAIVIQTRKEAEIKPERIERLLSSLNQTTETSENRNCQSSENRRFALLDWFGSLVLHCPKPNGDPALSSGLKALDNEGQDFQTSQAR</sequence>
<feature type="compositionally biased region" description="Acidic residues" evidence="1">
    <location>
        <begin position="474"/>
        <end position="497"/>
    </location>
</feature>
<dbReference type="EMBL" id="JAJSOF020000027">
    <property type="protein sequence ID" value="KAJ4434136.1"/>
    <property type="molecule type" value="Genomic_DNA"/>
</dbReference>
<feature type="region of interest" description="Disordered" evidence="1">
    <location>
        <begin position="469"/>
        <end position="497"/>
    </location>
</feature>
<dbReference type="PANTHER" id="PTHR47027">
    <property type="entry name" value="REVERSE TRANSCRIPTASE DOMAIN-CONTAINING PROTEIN"/>
    <property type="match status" value="1"/>
</dbReference>
<keyword evidence="2" id="KW-0472">Membrane</keyword>
<feature type="non-terminal residue" evidence="3">
    <location>
        <position position="1"/>
    </location>
</feature>
<organism evidence="3 4">
    <name type="scientific">Periplaneta americana</name>
    <name type="common">American cockroach</name>
    <name type="synonym">Blatta americana</name>
    <dbReference type="NCBI Taxonomy" id="6978"/>
    <lineage>
        <taxon>Eukaryota</taxon>
        <taxon>Metazoa</taxon>
        <taxon>Ecdysozoa</taxon>
        <taxon>Arthropoda</taxon>
        <taxon>Hexapoda</taxon>
        <taxon>Insecta</taxon>
        <taxon>Pterygota</taxon>
        <taxon>Neoptera</taxon>
        <taxon>Polyneoptera</taxon>
        <taxon>Dictyoptera</taxon>
        <taxon>Blattodea</taxon>
        <taxon>Blattoidea</taxon>
        <taxon>Blattidae</taxon>
        <taxon>Blattinae</taxon>
        <taxon>Periplaneta</taxon>
    </lineage>
</organism>
<feature type="region of interest" description="Disordered" evidence="1">
    <location>
        <begin position="1"/>
        <end position="51"/>
    </location>
</feature>
<name>A0ABQ8SKA0_PERAM</name>
<gene>
    <name evidence="3" type="ORF">ANN_16456</name>
</gene>
<evidence type="ECO:0000313" key="4">
    <source>
        <dbReference type="Proteomes" id="UP001148838"/>
    </source>
</evidence>
<dbReference type="PANTHER" id="PTHR47027:SF20">
    <property type="entry name" value="REVERSE TRANSCRIPTASE-LIKE PROTEIN WITH RNA-DIRECTED DNA POLYMERASE DOMAIN"/>
    <property type="match status" value="1"/>
</dbReference>
<feature type="region of interest" description="Disordered" evidence="1">
    <location>
        <begin position="1025"/>
        <end position="1153"/>
    </location>
</feature>
<keyword evidence="2" id="KW-0812">Transmembrane</keyword>
<keyword evidence="4" id="KW-1185">Reference proteome</keyword>
<accession>A0ABQ8SKA0</accession>